<keyword evidence="3" id="KW-1185">Reference proteome</keyword>
<dbReference type="PRINTS" id="PR00111">
    <property type="entry name" value="ABHYDROLASE"/>
</dbReference>
<accession>A0A4Q1K0X2</accession>
<name>A0A4Q1K0X2_9GAMM</name>
<protein>
    <submittedName>
        <fullName evidence="2">Alpha/beta hydrolase</fullName>
    </submittedName>
</protein>
<evidence type="ECO:0000259" key="1">
    <source>
        <dbReference type="Pfam" id="PF00561"/>
    </source>
</evidence>
<dbReference type="PANTHER" id="PTHR43194:SF2">
    <property type="entry name" value="PEROXISOMAL MEMBRANE PROTEIN LPX1"/>
    <property type="match status" value="1"/>
</dbReference>
<reference evidence="2 3" key="1">
    <citation type="submission" date="2019-01" db="EMBL/GenBank/DDBJ databases">
        <title>Pseudoxanthomonas composti sp. nov., isolated from compost.</title>
        <authorList>
            <person name="Yang G."/>
        </authorList>
    </citation>
    <scope>NUCLEOTIDE SEQUENCE [LARGE SCALE GENOMIC DNA]</scope>
    <source>
        <strain evidence="2 3">GSS15</strain>
    </source>
</reference>
<dbReference type="Gene3D" id="3.40.50.1820">
    <property type="entry name" value="alpha/beta hydrolase"/>
    <property type="match status" value="1"/>
</dbReference>
<dbReference type="InterPro" id="IPR029058">
    <property type="entry name" value="AB_hydrolase_fold"/>
</dbReference>
<dbReference type="PANTHER" id="PTHR43194">
    <property type="entry name" value="HYDROLASE ALPHA/BETA FOLD FAMILY"/>
    <property type="match status" value="1"/>
</dbReference>
<dbReference type="Pfam" id="PF00561">
    <property type="entry name" value="Abhydrolase_1"/>
    <property type="match status" value="1"/>
</dbReference>
<organism evidence="2 3">
    <name type="scientific">Pseudoxanthomonas composti</name>
    <dbReference type="NCBI Taxonomy" id="2137479"/>
    <lineage>
        <taxon>Bacteria</taxon>
        <taxon>Pseudomonadati</taxon>
        <taxon>Pseudomonadota</taxon>
        <taxon>Gammaproteobacteria</taxon>
        <taxon>Lysobacterales</taxon>
        <taxon>Lysobacteraceae</taxon>
        <taxon>Pseudoxanthomonas</taxon>
    </lineage>
</organism>
<dbReference type="GO" id="GO:0016787">
    <property type="term" value="F:hydrolase activity"/>
    <property type="evidence" value="ECO:0007669"/>
    <property type="project" value="UniProtKB-KW"/>
</dbReference>
<dbReference type="InterPro" id="IPR000073">
    <property type="entry name" value="AB_hydrolase_1"/>
</dbReference>
<keyword evidence="2" id="KW-0378">Hydrolase</keyword>
<proteinExistence type="predicted"/>
<feature type="domain" description="AB hydrolase-1" evidence="1">
    <location>
        <begin position="35"/>
        <end position="268"/>
    </location>
</feature>
<dbReference type="RefSeq" id="WP_129469592.1">
    <property type="nucleotide sequence ID" value="NZ_SAWZ01000001.1"/>
</dbReference>
<gene>
    <name evidence="2" type="ORF">EPA99_02485</name>
</gene>
<sequence length="308" mass="33049">MEPSSPSEPTITGDATVAIASSTFAVPATVVAAAPVLFAHGFGQTRAAWQRTAQAVADAGFPAISYDARGHGQSGRNPDALPYTGEQFTDDLIVLAGEMPQPPVLVGASMGGLFGLMAEARWPGLFRALVLVDVTPRWESAGLSRIVAFTSAFAEGFASLEAAADAIAAYLPQRRERKSSQALQELLRQDARSGRWHWHWDGRLLDELVRDSGRHQQALVEAARKVRCPVLLISGGRSDLVSPATIAEFQSLVPHAQHVQLADASHMLAGDDNDAFTQTLLDYLRSVSSRAHHHPTHAVEKIHTGARS</sequence>
<dbReference type="Proteomes" id="UP000289784">
    <property type="component" value="Unassembled WGS sequence"/>
</dbReference>
<dbReference type="EMBL" id="SAWZ01000001">
    <property type="protein sequence ID" value="RXR08701.1"/>
    <property type="molecule type" value="Genomic_DNA"/>
</dbReference>
<dbReference type="SUPFAM" id="SSF53474">
    <property type="entry name" value="alpha/beta-Hydrolases"/>
    <property type="match status" value="1"/>
</dbReference>
<comment type="caution">
    <text evidence="2">The sequence shown here is derived from an EMBL/GenBank/DDBJ whole genome shotgun (WGS) entry which is preliminary data.</text>
</comment>
<evidence type="ECO:0000313" key="3">
    <source>
        <dbReference type="Proteomes" id="UP000289784"/>
    </source>
</evidence>
<dbReference type="OrthoDB" id="5380819at2"/>
<evidence type="ECO:0000313" key="2">
    <source>
        <dbReference type="EMBL" id="RXR08701.1"/>
    </source>
</evidence>
<dbReference type="InterPro" id="IPR050228">
    <property type="entry name" value="Carboxylesterase_BioH"/>
</dbReference>
<dbReference type="AlphaFoldDB" id="A0A4Q1K0X2"/>